<feature type="transmembrane region" description="Helical" evidence="1">
    <location>
        <begin position="292"/>
        <end position="312"/>
    </location>
</feature>
<feature type="transmembrane region" description="Helical" evidence="1">
    <location>
        <begin position="318"/>
        <end position="336"/>
    </location>
</feature>
<evidence type="ECO:0000313" key="3">
    <source>
        <dbReference type="Proteomes" id="UP000663923"/>
    </source>
</evidence>
<feature type="transmembrane region" description="Helical" evidence="1">
    <location>
        <begin position="263"/>
        <end position="280"/>
    </location>
</feature>
<keyword evidence="1" id="KW-1133">Transmembrane helix</keyword>
<accession>A0ABX7T3D2</accession>
<organism evidence="2 3">
    <name type="scientific">Parasphingorhabdus cellanae</name>
    <dbReference type="NCBI Taxonomy" id="2806553"/>
    <lineage>
        <taxon>Bacteria</taxon>
        <taxon>Pseudomonadati</taxon>
        <taxon>Pseudomonadota</taxon>
        <taxon>Alphaproteobacteria</taxon>
        <taxon>Sphingomonadales</taxon>
        <taxon>Sphingomonadaceae</taxon>
        <taxon>Parasphingorhabdus</taxon>
    </lineage>
</organism>
<dbReference type="InterPro" id="IPR029044">
    <property type="entry name" value="Nucleotide-diphossugar_trans"/>
</dbReference>
<dbReference type="Proteomes" id="UP000663923">
    <property type="component" value="Chromosome"/>
</dbReference>
<sequence>MRLGLISLSAESPAGNKPAAMLPLFDSNILSRQVQSVRQMGAEKIIFLSPTMHSELLQYADNLKNHDIKIDIARNALDLQDYVSQGDDLIFLGDGVFPDHSIEQKIQDQSEELIYVVANADNYDNFERIDLTHRWLGIALLKSERLAEIADIPDDWDIGSALLRTAVQAESARALVSDTDMLDDAVSQLLNSEASDAYAKRQLGAIKLPKQNVFDRFLLWPSMRKLIPVLWKSPSAKNYSGFASLGAATVAVTLGLLGWPAVALGLLFAGSIALALHHRISILSARSRRVDLLSLCFHLLAATVLTVAVVNLASPESMSGDITILLLLFGNLWIIFTQPENKRLNPIIPDTSLILLVLLLAAAFGVFSTGLYLVTLFCLVYLILAQRGGSAEDSRPDPLQ</sequence>
<name>A0ABX7T3D2_9SPHN</name>
<keyword evidence="3" id="KW-1185">Reference proteome</keyword>
<keyword evidence="1" id="KW-0472">Membrane</keyword>
<dbReference type="RefSeq" id="WP_207987898.1">
    <property type="nucleotide sequence ID" value="NZ_CP071794.1"/>
</dbReference>
<dbReference type="SUPFAM" id="SSF53448">
    <property type="entry name" value="Nucleotide-diphospho-sugar transferases"/>
    <property type="match status" value="1"/>
</dbReference>
<feature type="transmembrane region" description="Helical" evidence="1">
    <location>
        <begin position="356"/>
        <end position="384"/>
    </location>
</feature>
<evidence type="ECO:0000313" key="2">
    <source>
        <dbReference type="EMBL" id="QTD56076.1"/>
    </source>
</evidence>
<gene>
    <name evidence="2" type="ORF">J4G78_00225</name>
</gene>
<reference evidence="2 3" key="1">
    <citation type="submission" date="2021-03" db="EMBL/GenBank/DDBJ databases">
        <title>Complete genome of Parasphingorhabdus_sp.JHSY0214.</title>
        <authorList>
            <person name="Yoo J.H."/>
            <person name="Bae J.W."/>
        </authorList>
    </citation>
    <scope>NUCLEOTIDE SEQUENCE [LARGE SCALE GENOMIC DNA]</scope>
    <source>
        <strain evidence="2 3">JHSY0214</strain>
    </source>
</reference>
<protein>
    <submittedName>
        <fullName evidence="2">Uncharacterized protein</fullName>
    </submittedName>
</protein>
<dbReference type="EMBL" id="CP071794">
    <property type="protein sequence ID" value="QTD56076.1"/>
    <property type="molecule type" value="Genomic_DNA"/>
</dbReference>
<keyword evidence="1" id="KW-0812">Transmembrane</keyword>
<proteinExistence type="predicted"/>
<evidence type="ECO:0000256" key="1">
    <source>
        <dbReference type="SAM" id="Phobius"/>
    </source>
</evidence>
<dbReference type="Gene3D" id="3.90.550.10">
    <property type="entry name" value="Spore Coat Polysaccharide Biosynthesis Protein SpsA, Chain A"/>
    <property type="match status" value="1"/>
</dbReference>